<dbReference type="Gene3D" id="3.30.420.10">
    <property type="entry name" value="Ribonuclease H-like superfamily/Ribonuclease H"/>
    <property type="match status" value="1"/>
</dbReference>
<dbReference type="SUPFAM" id="SSF53098">
    <property type="entry name" value="Ribonuclease H-like"/>
    <property type="match status" value="1"/>
</dbReference>
<protein>
    <recommendedName>
        <fullName evidence="3">Piwi domain-containing protein</fullName>
    </recommendedName>
</protein>
<organism evidence="1 2">
    <name type="scientific">Spirosoma profusum</name>
    <dbReference type="NCBI Taxonomy" id="2771354"/>
    <lineage>
        <taxon>Bacteria</taxon>
        <taxon>Pseudomonadati</taxon>
        <taxon>Bacteroidota</taxon>
        <taxon>Cytophagia</taxon>
        <taxon>Cytophagales</taxon>
        <taxon>Cytophagaceae</taxon>
        <taxon>Spirosoma</taxon>
    </lineage>
</organism>
<comment type="caution">
    <text evidence="1">The sequence shown here is derived from an EMBL/GenBank/DDBJ whole genome shotgun (WGS) entry which is preliminary data.</text>
</comment>
<evidence type="ECO:0000313" key="2">
    <source>
        <dbReference type="Proteomes" id="UP000598820"/>
    </source>
</evidence>
<sequence>MKPYKLKVLPEPRLKFAYNQKLTDPRDGLTLYGPCDKSRANNFSVGIIGTLDGMKIFKGWMNTIQKPVSHPKSDIAKPFFPGFEEVYGIQFDNQNYVELNIDPSTLQLLFRYTDDHVRIANIVDLYVDELIRYKQEVEIPVSLWFVIIPDMVYQLCRPMSKVPKTQNSLSVGIKDIHTRLNEGLFEDESLKRMRLAYNYEKDFHDQLKIKLLSHGILTQVIREGTISKKEPQIKNGKIKEEPNFETDIAWSLTTSIYYKATGLPPWKLADIRDGVCYIGLVFKNDDRQQDRKIACCAAQMFLDSGDGQVFKGAVGPWYNPETKEHHLSKASAKDLLSKALSAYKASNNSVPREIFIHGRTFFNDEEWGGFQEAVGDAKSVIGIRITHEHTFKLFRESKFPVMRGTVYAKDHRSAYLWTKGFIPRLQTVVGLETPNPIQIQIMRGETNIFTVCRDVLALTKLNYNTCKFADGVPVTLKFADTIGEILTAGPHENLKVLPFKYYI</sequence>
<dbReference type="Proteomes" id="UP000598820">
    <property type="component" value="Unassembled WGS sequence"/>
</dbReference>
<proteinExistence type="predicted"/>
<evidence type="ECO:0008006" key="3">
    <source>
        <dbReference type="Google" id="ProtNLM"/>
    </source>
</evidence>
<dbReference type="InterPro" id="IPR012337">
    <property type="entry name" value="RNaseH-like_sf"/>
</dbReference>
<gene>
    <name evidence="1" type="ORF">IC229_28860</name>
</gene>
<keyword evidence="2" id="KW-1185">Reference proteome</keyword>
<reference evidence="1" key="1">
    <citation type="submission" date="2020-09" db="EMBL/GenBank/DDBJ databases">
        <authorList>
            <person name="Kim M.K."/>
        </authorList>
    </citation>
    <scope>NUCLEOTIDE SEQUENCE</scope>
    <source>
        <strain evidence="1">BT702</strain>
    </source>
</reference>
<accession>A0A927AUK2</accession>
<evidence type="ECO:0000313" key="1">
    <source>
        <dbReference type="EMBL" id="MBD2704681.1"/>
    </source>
</evidence>
<dbReference type="EMBL" id="JACWZY010000035">
    <property type="protein sequence ID" value="MBD2704681.1"/>
    <property type="molecule type" value="Genomic_DNA"/>
</dbReference>
<dbReference type="InterPro" id="IPR036397">
    <property type="entry name" value="RNaseH_sf"/>
</dbReference>
<dbReference type="RefSeq" id="WP_190891455.1">
    <property type="nucleotide sequence ID" value="NZ_JACWZY010000035.1"/>
</dbReference>
<name>A0A927AUK2_9BACT</name>
<dbReference type="GO" id="GO:0003676">
    <property type="term" value="F:nucleic acid binding"/>
    <property type="evidence" value="ECO:0007669"/>
    <property type="project" value="InterPro"/>
</dbReference>
<dbReference type="AlphaFoldDB" id="A0A927AUK2"/>